<accession>A0ABV6R4C0</accession>
<gene>
    <name evidence="2" type="ORF">ACFFGE_11370</name>
</gene>
<dbReference type="Proteomes" id="UP001589906">
    <property type="component" value="Unassembled WGS sequence"/>
</dbReference>
<proteinExistence type="predicted"/>
<keyword evidence="3" id="KW-1185">Reference proteome</keyword>
<dbReference type="EMBL" id="JBHLSW010000007">
    <property type="protein sequence ID" value="MFC0634471.1"/>
    <property type="molecule type" value="Genomic_DNA"/>
</dbReference>
<evidence type="ECO:0000313" key="3">
    <source>
        <dbReference type="Proteomes" id="UP001589906"/>
    </source>
</evidence>
<keyword evidence="1" id="KW-0812">Transmembrane</keyword>
<feature type="transmembrane region" description="Helical" evidence="1">
    <location>
        <begin position="35"/>
        <end position="52"/>
    </location>
</feature>
<feature type="transmembrane region" description="Helical" evidence="1">
    <location>
        <begin position="238"/>
        <end position="260"/>
    </location>
</feature>
<name>A0ABV6R4C0_9CAUL</name>
<evidence type="ECO:0008006" key="4">
    <source>
        <dbReference type="Google" id="ProtNLM"/>
    </source>
</evidence>
<keyword evidence="1" id="KW-0472">Membrane</keyword>
<evidence type="ECO:0000256" key="1">
    <source>
        <dbReference type="SAM" id="Phobius"/>
    </source>
</evidence>
<feature type="transmembrane region" description="Helical" evidence="1">
    <location>
        <begin position="156"/>
        <end position="183"/>
    </location>
</feature>
<dbReference type="RefSeq" id="WP_376836516.1">
    <property type="nucleotide sequence ID" value="NZ_JBHLSW010000007.1"/>
</dbReference>
<reference evidence="2 3" key="1">
    <citation type="submission" date="2024-09" db="EMBL/GenBank/DDBJ databases">
        <authorList>
            <person name="Sun Q."/>
            <person name="Mori K."/>
        </authorList>
    </citation>
    <scope>NUCLEOTIDE SEQUENCE [LARGE SCALE GENOMIC DNA]</scope>
    <source>
        <strain evidence="2 3">NCAIM B.02621</strain>
    </source>
</reference>
<sequence>MTRRKASGRADGRRLSVGAALSAAAAAMPRMYREAWGAIAFALVAGLLAALAPLPASAAWVAVLFQALAALIAWGALARVGLTSSLAEARAMGLGPAGLQLGGGEGRILAAALLNAVFLAILLTVVGLTLLGVAGASDLDADAIAARDWSRAGPPLQLALIGAVAFIALAIPLLFAVRLSLFAQASLGRRRVISLNTLGIAEGSFWPLLFLLLIAGLPKIIVAILSAQGVLTGAGAQVAWVLVLALVQAPFAAGALGSAYRQLEYWSPDTEVTP</sequence>
<comment type="caution">
    <text evidence="2">The sequence shown here is derived from an EMBL/GenBank/DDBJ whole genome shotgun (WGS) entry which is preliminary data.</text>
</comment>
<feature type="transmembrane region" description="Helical" evidence="1">
    <location>
        <begin position="108"/>
        <end position="136"/>
    </location>
</feature>
<organism evidence="2 3">
    <name type="scientific">Brevundimonas balnearis</name>
    <dbReference type="NCBI Taxonomy" id="1572858"/>
    <lineage>
        <taxon>Bacteria</taxon>
        <taxon>Pseudomonadati</taxon>
        <taxon>Pseudomonadota</taxon>
        <taxon>Alphaproteobacteria</taxon>
        <taxon>Caulobacterales</taxon>
        <taxon>Caulobacteraceae</taxon>
        <taxon>Brevundimonas</taxon>
    </lineage>
</organism>
<protein>
    <recommendedName>
        <fullName evidence="4">Glycerophosphoryl diester phosphodiesterase membrane domain-containing protein</fullName>
    </recommendedName>
</protein>
<feature type="transmembrane region" description="Helical" evidence="1">
    <location>
        <begin position="204"/>
        <end position="226"/>
    </location>
</feature>
<feature type="transmembrane region" description="Helical" evidence="1">
    <location>
        <begin position="58"/>
        <end position="82"/>
    </location>
</feature>
<evidence type="ECO:0000313" key="2">
    <source>
        <dbReference type="EMBL" id="MFC0634471.1"/>
    </source>
</evidence>
<keyword evidence="1" id="KW-1133">Transmembrane helix</keyword>